<keyword evidence="1" id="KW-0408">Iron</keyword>
<dbReference type="SMART" id="SM00899">
    <property type="entry name" value="FeoA"/>
    <property type="match status" value="1"/>
</dbReference>
<sequence>MLLSMADYGEKKKIAKITGKEDTRHHLESLGFVEGEDVTVLSSLGGNLIVSVKGTRIAISRTIANKIIV</sequence>
<evidence type="ECO:0000313" key="4">
    <source>
        <dbReference type="Proteomes" id="UP000824205"/>
    </source>
</evidence>
<evidence type="ECO:0000259" key="2">
    <source>
        <dbReference type="SMART" id="SM00899"/>
    </source>
</evidence>
<name>A0A9D1RC96_9FIRM</name>
<organism evidence="3 4">
    <name type="scientific">Candidatus Eubacterium faecipullorum</name>
    <dbReference type="NCBI Taxonomy" id="2838571"/>
    <lineage>
        <taxon>Bacteria</taxon>
        <taxon>Bacillati</taxon>
        <taxon>Bacillota</taxon>
        <taxon>Clostridia</taxon>
        <taxon>Eubacteriales</taxon>
        <taxon>Eubacteriaceae</taxon>
        <taxon>Eubacterium</taxon>
    </lineage>
</organism>
<comment type="caution">
    <text evidence="3">The sequence shown here is derived from an EMBL/GenBank/DDBJ whole genome shotgun (WGS) entry which is preliminary data.</text>
</comment>
<dbReference type="InterPro" id="IPR038157">
    <property type="entry name" value="FeoA_core_dom"/>
</dbReference>
<reference evidence="3" key="2">
    <citation type="submission" date="2021-04" db="EMBL/GenBank/DDBJ databases">
        <authorList>
            <person name="Gilroy R."/>
        </authorList>
    </citation>
    <scope>NUCLEOTIDE SEQUENCE</scope>
    <source>
        <strain evidence="3">421</strain>
    </source>
</reference>
<dbReference type="EMBL" id="DXGE01000003">
    <property type="protein sequence ID" value="HIW84984.1"/>
    <property type="molecule type" value="Genomic_DNA"/>
</dbReference>
<dbReference type="AlphaFoldDB" id="A0A9D1RC96"/>
<evidence type="ECO:0000313" key="3">
    <source>
        <dbReference type="EMBL" id="HIW84984.1"/>
    </source>
</evidence>
<dbReference type="Pfam" id="PF04023">
    <property type="entry name" value="FeoA"/>
    <property type="match status" value="1"/>
</dbReference>
<dbReference type="InterPro" id="IPR053184">
    <property type="entry name" value="FeoA-like"/>
</dbReference>
<dbReference type="PANTHER" id="PTHR43151:SF1">
    <property type="entry name" value="SSR2333 PROTEIN"/>
    <property type="match status" value="1"/>
</dbReference>
<reference evidence="3" key="1">
    <citation type="journal article" date="2021" name="PeerJ">
        <title>Extensive microbial diversity within the chicken gut microbiome revealed by metagenomics and culture.</title>
        <authorList>
            <person name="Gilroy R."/>
            <person name="Ravi A."/>
            <person name="Getino M."/>
            <person name="Pursley I."/>
            <person name="Horton D.L."/>
            <person name="Alikhan N.F."/>
            <person name="Baker D."/>
            <person name="Gharbi K."/>
            <person name="Hall N."/>
            <person name="Watson M."/>
            <person name="Adriaenssens E.M."/>
            <person name="Foster-Nyarko E."/>
            <person name="Jarju S."/>
            <person name="Secka A."/>
            <person name="Antonio M."/>
            <person name="Oren A."/>
            <person name="Chaudhuri R.R."/>
            <person name="La Ragione R."/>
            <person name="Hildebrand F."/>
            <person name="Pallen M.J."/>
        </authorList>
    </citation>
    <scope>NUCLEOTIDE SEQUENCE</scope>
    <source>
        <strain evidence="3">421</strain>
    </source>
</reference>
<gene>
    <name evidence="3" type="ORF">IAA48_00665</name>
</gene>
<accession>A0A9D1RC96</accession>
<dbReference type="SUPFAM" id="SSF50037">
    <property type="entry name" value="C-terminal domain of transcriptional repressors"/>
    <property type="match status" value="1"/>
</dbReference>
<dbReference type="PANTHER" id="PTHR43151">
    <property type="entry name" value="FEOA FAMILY PROTEIN"/>
    <property type="match status" value="1"/>
</dbReference>
<evidence type="ECO:0000256" key="1">
    <source>
        <dbReference type="ARBA" id="ARBA00023004"/>
    </source>
</evidence>
<dbReference type="InterPro" id="IPR007167">
    <property type="entry name" value="Fe-transptr_FeoA-like"/>
</dbReference>
<feature type="domain" description="Ferrous iron transporter FeoA-like" evidence="2">
    <location>
        <begin position="1"/>
        <end position="69"/>
    </location>
</feature>
<dbReference type="Proteomes" id="UP000824205">
    <property type="component" value="Unassembled WGS sequence"/>
</dbReference>
<dbReference type="Gene3D" id="2.30.30.90">
    <property type="match status" value="1"/>
</dbReference>
<dbReference type="InterPro" id="IPR008988">
    <property type="entry name" value="Transcriptional_repressor_C"/>
</dbReference>
<dbReference type="GO" id="GO:0046914">
    <property type="term" value="F:transition metal ion binding"/>
    <property type="evidence" value="ECO:0007669"/>
    <property type="project" value="InterPro"/>
</dbReference>
<proteinExistence type="predicted"/>
<protein>
    <submittedName>
        <fullName evidence="3">Ferrous iron transport protein A</fullName>
    </submittedName>
</protein>